<reference evidence="9" key="1">
    <citation type="submission" date="2011-05" db="EMBL/GenBank/DDBJ databases">
        <authorList>
            <person name="Richards S.R."/>
            <person name="Qu J."/>
            <person name="Jiang H."/>
            <person name="Jhangiani S.N."/>
            <person name="Agravi P."/>
            <person name="Goodspeed R."/>
            <person name="Gross S."/>
            <person name="Mandapat C."/>
            <person name="Jackson L."/>
            <person name="Mathew T."/>
            <person name="Pu L."/>
            <person name="Thornton R."/>
            <person name="Saada N."/>
            <person name="Wilczek-Boney K.B."/>
            <person name="Lee S."/>
            <person name="Kovar C."/>
            <person name="Wu Y."/>
            <person name="Scherer S.E."/>
            <person name="Worley K.C."/>
            <person name="Muzny D.M."/>
            <person name="Gibbs R."/>
        </authorList>
    </citation>
    <scope>NUCLEOTIDE SEQUENCE</scope>
    <source>
        <strain evidence="9">Brora</strain>
    </source>
</reference>
<dbReference type="EMBL" id="JH431920">
    <property type="status" value="NOT_ANNOTATED_CDS"/>
    <property type="molecule type" value="Genomic_DNA"/>
</dbReference>
<dbReference type="Proteomes" id="UP000014500">
    <property type="component" value="Unassembled WGS sequence"/>
</dbReference>
<dbReference type="PROSITE" id="PS00211">
    <property type="entry name" value="ABC_TRANSPORTER_1"/>
    <property type="match status" value="1"/>
</dbReference>
<dbReference type="GO" id="GO:0016887">
    <property type="term" value="F:ATP hydrolysis activity"/>
    <property type="evidence" value="ECO:0007669"/>
    <property type="project" value="InterPro"/>
</dbReference>
<dbReference type="SUPFAM" id="SSF52540">
    <property type="entry name" value="P-loop containing nucleoside triphosphate hydrolases"/>
    <property type="match status" value="1"/>
</dbReference>
<evidence type="ECO:0000256" key="4">
    <source>
        <dbReference type="ARBA" id="ARBA00022840"/>
    </source>
</evidence>
<keyword evidence="2" id="KW-0812">Transmembrane</keyword>
<keyword evidence="9" id="KW-1185">Reference proteome</keyword>
<organism evidence="8 9">
    <name type="scientific">Strigamia maritima</name>
    <name type="common">European centipede</name>
    <name type="synonym">Geophilus maritimus</name>
    <dbReference type="NCBI Taxonomy" id="126957"/>
    <lineage>
        <taxon>Eukaryota</taxon>
        <taxon>Metazoa</taxon>
        <taxon>Ecdysozoa</taxon>
        <taxon>Arthropoda</taxon>
        <taxon>Myriapoda</taxon>
        <taxon>Chilopoda</taxon>
        <taxon>Pleurostigmophora</taxon>
        <taxon>Geophilomorpha</taxon>
        <taxon>Linotaeniidae</taxon>
        <taxon>Strigamia</taxon>
    </lineage>
</organism>
<dbReference type="GO" id="GO:0042626">
    <property type="term" value="F:ATPase-coupled transmembrane transporter activity"/>
    <property type="evidence" value="ECO:0007669"/>
    <property type="project" value="TreeGrafter"/>
</dbReference>
<proteinExistence type="predicted"/>
<comment type="subcellular location">
    <subcellularLocation>
        <location evidence="1">Membrane</location>
        <topology evidence="1">Multi-pass membrane protein</topology>
    </subcellularLocation>
</comment>
<evidence type="ECO:0000313" key="9">
    <source>
        <dbReference type="Proteomes" id="UP000014500"/>
    </source>
</evidence>
<dbReference type="PROSITE" id="PS50893">
    <property type="entry name" value="ABC_TRANSPORTER_2"/>
    <property type="match status" value="1"/>
</dbReference>
<feature type="domain" description="ABC transporter" evidence="7">
    <location>
        <begin position="37"/>
        <end position="277"/>
    </location>
</feature>
<dbReference type="AlphaFoldDB" id="T1JJ81"/>
<keyword evidence="5" id="KW-1133">Transmembrane helix</keyword>
<accession>T1JJ81</accession>
<dbReference type="STRING" id="126957.T1JJ81"/>
<reference evidence="8" key="2">
    <citation type="submission" date="2015-02" db="UniProtKB">
        <authorList>
            <consortium name="EnsemblMetazoa"/>
        </authorList>
    </citation>
    <scope>IDENTIFICATION</scope>
</reference>
<evidence type="ECO:0000256" key="3">
    <source>
        <dbReference type="ARBA" id="ARBA00022741"/>
    </source>
</evidence>
<sequence length="285" mass="32241">MVGQSVAFAPNYSKGLVSAARIFELLDRQPKINFNEANTDHVQNNWIPRRIFLILNSKVLKLNSKKLNSHIRQDQCGCCVNLVVKSNMGNRCINWQQWKYGNQNIKDLNLNWLRAQFGLVSQEPVLFDTSIANNIAFGDNEKEIDRTEIIEAAKKANIHEFISTLPKGYDTELGRKGTHLSGGQKQRIAIARALLRNPEVLLLDEATSALDAESEKLVQSALDEAMVDRTCVVIAHRLITIQDADKIVVVHSGHVVEEGSHHELMEKKGIYYQMKQRSKNDAYHV</sequence>
<evidence type="ECO:0000313" key="8">
    <source>
        <dbReference type="EnsemblMetazoa" id="SMAR013911-PA"/>
    </source>
</evidence>
<dbReference type="PhylomeDB" id="T1JJ81"/>
<dbReference type="Gene3D" id="3.40.50.300">
    <property type="entry name" value="P-loop containing nucleotide triphosphate hydrolases"/>
    <property type="match status" value="1"/>
</dbReference>
<dbReference type="PANTHER" id="PTHR24221:SF636">
    <property type="entry name" value="BILE SALT EXPORT PUMP"/>
    <property type="match status" value="1"/>
</dbReference>
<dbReference type="InterPro" id="IPR003439">
    <property type="entry name" value="ABC_transporter-like_ATP-bd"/>
</dbReference>
<dbReference type="eggNOG" id="KOG0055">
    <property type="taxonomic scope" value="Eukaryota"/>
</dbReference>
<keyword evidence="3" id="KW-0547">Nucleotide-binding</keyword>
<keyword evidence="4" id="KW-0067">ATP-binding</keyword>
<dbReference type="Pfam" id="PF00005">
    <property type="entry name" value="ABC_tran"/>
    <property type="match status" value="1"/>
</dbReference>
<protein>
    <recommendedName>
        <fullName evidence="7">ABC transporter domain-containing protein</fullName>
    </recommendedName>
</protein>
<evidence type="ECO:0000256" key="1">
    <source>
        <dbReference type="ARBA" id="ARBA00004141"/>
    </source>
</evidence>
<dbReference type="GO" id="GO:0016324">
    <property type="term" value="C:apical plasma membrane"/>
    <property type="evidence" value="ECO:0007669"/>
    <property type="project" value="TreeGrafter"/>
</dbReference>
<evidence type="ECO:0000259" key="7">
    <source>
        <dbReference type="PROSITE" id="PS50893"/>
    </source>
</evidence>
<evidence type="ECO:0000256" key="5">
    <source>
        <dbReference type="ARBA" id="ARBA00022989"/>
    </source>
</evidence>
<dbReference type="InterPro" id="IPR027417">
    <property type="entry name" value="P-loop_NTPase"/>
</dbReference>
<dbReference type="GO" id="GO:0005524">
    <property type="term" value="F:ATP binding"/>
    <property type="evidence" value="ECO:0007669"/>
    <property type="project" value="UniProtKB-KW"/>
</dbReference>
<evidence type="ECO:0000256" key="2">
    <source>
        <dbReference type="ARBA" id="ARBA00022692"/>
    </source>
</evidence>
<dbReference type="PANTHER" id="PTHR24221">
    <property type="entry name" value="ATP-BINDING CASSETTE SUB-FAMILY B"/>
    <property type="match status" value="1"/>
</dbReference>
<keyword evidence="6" id="KW-0472">Membrane</keyword>
<dbReference type="InterPro" id="IPR039421">
    <property type="entry name" value="Type_1_exporter"/>
</dbReference>
<dbReference type="FunFam" id="3.40.50.300:FF:000913">
    <property type="entry name" value="ABC multidrug transporter SitT"/>
    <property type="match status" value="1"/>
</dbReference>
<evidence type="ECO:0000256" key="6">
    <source>
        <dbReference type="ARBA" id="ARBA00023136"/>
    </source>
</evidence>
<dbReference type="HOGENOM" id="CLU_000604_1_9_1"/>
<name>T1JJ81_STRMM</name>
<dbReference type="InterPro" id="IPR017871">
    <property type="entry name" value="ABC_transporter-like_CS"/>
</dbReference>
<dbReference type="EnsemblMetazoa" id="SMAR013911-RA">
    <property type="protein sequence ID" value="SMAR013911-PA"/>
    <property type="gene ID" value="SMAR013911"/>
</dbReference>